<evidence type="ECO:0000256" key="1">
    <source>
        <dbReference type="SAM" id="SignalP"/>
    </source>
</evidence>
<name>A0A927B9J1_9BACT</name>
<dbReference type="Proteomes" id="UP000653797">
    <property type="component" value="Unassembled WGS sequence"/>
</dbReference>
<keyword evidence="1" id="KW-0732">Signal</keyword>
<gene>
    <name evidence="2" type="ORF">IC230_32645</name>
</gene>
<dbReference type="EMBL" id="JACXAA010000027">
    <property type="protein sequence ID" value="MBD2757666.1"/>
    <property type="molecule type" value="Genomic_DNA"/>
</dbReference>
<evidence type="ECO:0000313" key="3">
    <source>
        <dbReference type="Proteomes" id="UP000653797"/>
    </source>
</evidence>
<accession>A0A927B9J1</accession>
<dbReference type="RefSeq" id="WP_191043289.1">
    <property type="nucleotide sequence ID" value="NZ_JACXAA010000027.1"/>
</dbReference>
<feature type="signal peptide" evidence="1">
    <location>
        <begin position="1"/>
        <end position="18"/>
    </location>
</feature>
<organism evidence="2 3">
    <name type="scientific">Spirosoma validum</name>
    <dbReference type="NCBI Taxonomy" id="2771355"/>
    <lineage>
        <taxon>Bacteria</taxon>
        <taxon>Pseudomonadati</taxon>
        <taxon>Bacteroidota</taxon>
        <taxon>Cytophagia</taxon>
        <taxon>Cytophagales</taxon>
        <taxon>Cytophagaceae</taxon>
        <taxon>Spirosoma</taxon>
    </lineage>
</organism>
<dbReference type="AlphaFoldDB" id="A0A927B9J1"/>
<protein>
    <submittedName>
        <fullName evidence="2">Outer membrane beta-barrel protein</fullName>
    </submittedName>
</protein>
<proteinExistence type="predicted"/>
<feature type="chain" id="PRO_5036908740" evidence="1">
    <location>
        <begin position="19"/>
        <end position="204"/>
    </location>
</feature>
<reference evidence="2" key="1">
    <citation type="submission" date="2020-09" db="EMBL/GenBank/DDBJ databases">
        <authorList>
            <person name="Kim M.K."/>
        </authorList>
    </citation>
    <scope>NUCLEOTIDE SEQUENCE</scope>
    <source>
        <strain evidence="2">BT704</strain>
    </source>
</reference>
<sequence>MRKLFFSVLLLIPFLASAQTTKPFKVNVAVGYAATADYSNSNSIKKAGFVFNLEPQYRVISNLDIGLRLEQAFVQRPEFIDESTVFQTKTKSIMSAVVTANYSINIGGSIQPFVGIGGGLYHTEPSAQSDTRFGITTQYPLPATNVAGGMARVGVRWGRLNLLADYNLVSDTQVTVSATSRALAAKNSYFSVKAGFIIGGGSDK</sequence>
<keyword evidence="3" id="KW-1185">Reference proteome</keyword>
<evidence type="ECO:0000313" key="2">
    <source>
        <dbReference type="EMBL" id="MBD2757666.1"/>
    </source>
</evidence>
<dbReference type="Gene3D" id="2.40.160.20">
    <property type="match status" value="1"/>
</dbReference>
<comment type="caution">
    <text evidence="2">The sequence shown here is derived from an EMBL/GenBank/DDBJ whole genome shotgun (WGS) entry which is preliminary data.</text>
</comment>
<dbReference type="InterPro" id="IPR011250">
    <property type="entry name" value="OMP/PagP_B-barrel"/>
</dbReference>
<dbReference type="SUPFAM" id="SSF56925">
    <property type="entry name" value="OMPA-like"/>
    <property type="match status" value="1"/>
</dbReference>